<evidence type="ECO:0008006" key="6">
    <source>
        <dbReference type="Google" id="ProtNLM"/>
    </source>
</evidence>
<dbReference type="STRING" id="398673.A0A2P4ZIP4"/>
<feature type="signal peptide" evidence="3">
    <location>
        <begin position="1"/>
        <end position="18"/>
    </location>
</feature>
<dbReference type="SUPFAM" id="SSF49899">
    <property type="entry name" value="Concanavalin A-like lectins/glucanases"/>
    <property type="match status" value="1"/>
</dbReference>
<dbReference type="GeneID" id="29984489"/>
<evidence type="ECO:0000256" key="3">
    <source>
        <dbReference type="SAM" id="SignalP"/>
    </source>
</evidence>
<proteinExistence type="inferred from homology"/>
<dbReference type="GO" id="GO:0000272">
    <property type="term" value="P:polysaccharide catabolic process"/>
    <property type="evidence" value="ECO:0007669"/>
    <property type="project" value="UniProtKB-KW"/>
</dbReference>
<sequence>MKFSSYLICGWLIASSGASPISSIESRATTWCGSFGSQQAGPYTIYHNNWGAATATSGQQCTTFNSFQGNSVSWSTSWTWAGGSSNVKSYSNVALEKVNKALSGIKSIPSAWSWQYSGSQLIADVSYDLWLAPSASSANQYEIMIWLGKYGGAGPISSTGSTPVATPTINGVSWQLFKGPNGSTTVFSFVAPSNINSWNGDLKLFLNYLTSSQGVSTNMVVTSLQAGTEPFIGSNAVFTTTQYSISVS</sequence>
<keyword evidence="5" id="KW-1185">Reference proteome</keyword>
<keyword evidence="2" id="KW-0119">Carbohydrate metabolism</keyword>
<dbReference type="PANTHER" id="PTHR34002:SF9">
    <property type="entry name" value="XYLOGLUCAN-SPECIFIC ENDO-BETA-1,4-GLUCANASE A"/>
    <property type="match status" value="1"/>
</dbReference>
<comment type="caution">
    <text evidence="4">The sequence shown here is derived from an EMBL/GenBank/DDBJ whole genome shotgun (WGS) entry which is preliminary data.</text>
</comment>
<dbReference type="Gene3D" id="2.60.120.180">
    <property type="match status" value="1"/>
</dbReference>
<keyword evidence="3" id="KW-0732">Signal</keyword>
<gene>
    <name evidence="4" type="ORF">TGAM01_v206840</name>
</gene>
<keyword evidence="2" id="KW-0378">Hydrolase</keyword>
<organism evidence="4 5">
    <name type="scientific">Trichoderma gamsii</name>
    <dbReference type="NCBI Taxonomy" id="398673"/>
    <lineage>
        <taxon>Eukaryota</taxon>
        <taxon>Fungi</taxon>
        <taxon>Dikarya</taxon>
        <taxon>Ascomycota</taxon>
        <taxon>Pezizomycotina</taxon>
        <taxon>Sordariomycetes</taxon>
        <taxon>Hypocreomycetidae</taxon>
        <taxon>Hypocreales</taxon>
        <taxon>Hypocreaceae</taxon>
        <taxon>Trichoderma</taxon>
    </lineage>
</organism>
<dbReference type="AlphaFoldDB" id="A0A2P4ZIP4"/>
<dbReference type="Pfam" id="PF01670">
    <property type="entry name" value="Glyco_hydro_12"/>
    <property type="match status" value="1"/>
</dbReference>
<dbReference type="GO" id="GO:0008810">
    <property type="term" value="F:cellulase activity"/>
    <property type="evidence" value="ECO:0007669"/>
    <property type="project" value="InterPro"/>
</dbReference>
<evidence type="ECO:0000313" key="5">
    <source>
        <dbReference type="Proteomes" id="UP000054821"/>
    </source>
</evidence>
<dbReference type="InterPro" id="IPR013319">
    <property type="entry name" value="GH11/12"/>
</dbReference>
<evidence type="ECO:0000313" key="4">
    <source>
        <dbReference type="EMBL" id="PON24152.1"/>
    </source>
</evidence>
<dbReference type="InterPro" id="IPR002594">
    <property type="entry name" value="GH12"/>
</dbReference>
<reference evidence="4 5" key="1">
    <citation type="journal article" date="2016" name="Genome Announc.">
        <title>Draft Whole-Genome Sequence of Trichoderma gamsii T6085, a Promising Biocontrol Agent of Fusarium Head Blight on Wheat.</title>
        <authorList>
            <person name="Baroncelli R."/>
            <person name="Zapparata A."/>
            <person name="Piaggeschi G."/>
            <person name="Sarrocco S."/>
            <person name="Vannacci G."/>
        </authorList>
    </citation>
    <scope>NUCLEOTIDE SEQUENCE [LARGE SCALE GENOMIC DNA]</scope>
    <source>
        <strain evidence="4 5">T6085</strain>
    </source>
</reference>
<accession>A0A2P4ZIP4</accession>
<keyword evidence="2" id="KW-0326">Glycosidase</keyword>
<dbReference type="EMBL" id="JPDN02000024">
    <property type="protein sequence ID" value="PON24152.1"/>
    <property type="molecule type" value="Genomic_DNA"/>
</dbReference>
<dbReference type="PANTHER" id="PTHR34002">
    <property type="entry name" value="BLR1656 PROTEIN"/>
    <property type="match status" value="1"/>
</dbReference>
<evidence type="ECO:0000256" key="2">
    <source>
        <dbReference type="RuleBase" id="RU361163"/>
    </source>
</evidence>
<name>A0A2P4ZIP4_9HYPO</name>
<dbReference type="InterPro" id="IPR013320">
    <property type="entry name" value="ConA-like_dom_sf"/>
</dbReference>
<dbReference type="Proteomes" id="UP000054821">
    <property type="component" value="Unassembled WGS sequence"/>
</dbReference>
<dbReference type="RefSeq" id="XP_018662521.1">
    <property type="nucleotide sequence ID" value="XM_018804406.2"/>
</dbReference>
<keyword evidence="2" id="KW-0624">Polysaccharide degradation</keyword>
<feature type="chain" id="PRO_5015128788" description="Murein transglycosylase" evidence="3">
    <location>
        <begin position="19"/>
        <end position="248"/>
    </location>
</feature>
<protein>
    <recommendedName>
        <fullName evidence="6">Murein transglycosylase</fullName>
    </recommendedName>
</protein>
<comment type="similarity">
    <text evidence="1 2">Belongs to the glycosyl hydrolase 12 (cellulase H) family.</text>
</comment>
<evidence type="ECO:0000256" key="1">
    <source>
        <dbReference type="ARBA" id="ARBA00005519"/>
    </source>
</evidence>